<dbReference type="InterPro" id="IPR002938">
    <property type="entry name" value="FAD-bd"/>
</dbReference>
<dbReference type="PANTHER" id="PTHR43004:SF19">
    <property type="entry name" value="BINDING MONOOXYGENASE, PUTATIVE (JCVI)-RELATED"/>
    <property type="match status" value="1"/>
</dbReference>
<dbReference type="SUPFAM" id="SSF51905">
    <property type="entry name" value="FAD/NAD(P)-binding domain"/>
    <property type="match status" value="1"/>
</dbReference>
<evidence type="ECO:0000313" key="6">
    <source>
        <dbReference type="Proteomes" id="UP000027345"/>
    </source>
</evidence>
<accession>A0A066U4W9</accession>
<proteinExistence type="predicted"/>
<dbReference type="AlphaFoldDB" id="A0A066U4W9"/>
<sequence length="502" mass="53476">MDAVIVGGGPNGLMLACELALGGVRPVVLERLTEPSTQPRSNGLVGQVVRMADRRGLFERLSGRPGPPQPNTSYFMFAAMPLDLGLLEDSPIYNLPVPELKTVRVLEERATELGAEIRRGHELTGLTQDGDGVTLTVRGPDAETYELRAGYVVGADSAHSLVRKASGIGFPGVTYDRTTSRSAHVTVPPDWLDPATGALNVPGHGPVLPFLPVRTARGGFSYAPLPGFPPLVATVEWDEPETGTPMTLEELRASVHRVLGTDVPLGPPPGPGPHVLRRINGGNTRVADRYRDGRVFLVGDAAHVFAAGGTGLNLGMQDAINLGWKLAAAINGTADVLDTYETERRPIADRTITYSRTQAALLAPGDDVTGLREIFGELLTQPGVVRALARLVAGADVRYPVAGDAHPLAGWPAPDLDLHTPDGTIRLAELARRGRPLLIDLTEDGGLHADGVETVRATATTDVTALLLRPDSYVAWASSENHPDQDELRNTARHWFGVPVNA</sequence>
<comment type="cofactor">
    <cofactor evidence="1">
        <name>FAD</name>
        <dbReference type="ChEBI" id="CHEBI:57692"/>
    </cofactor>
</comment>
<dbReference type="Pfam" id="PF01494">
    <property type="entry name" value="FAD_binding_3"/>
    <property type="match status" value="1"/>
</dbReference>
<comment type="caution">
    <text evidence="5">The sequence shown here is derived from an EMBL/GenBank/DDBJ whole genome shotgun (WGS) entry which is preliminary data.</text>
</comment>
<dbReference type="OrthoDB" id="4141215at2"/>
<evidence type="ECO:0000259" key="4">
    <source>
        <dbReference type="Pfam" id="PF01494"/>
    </source>
</evidence>
<dbReference type="STRING" id="287986.DV20_12195"/>
<dbReference type="PRINTS" id="PR00420">
    <property type="entry name" value="RNGMNOXGNASE"/>
</dbReference>
<dbReference type="InterPro" id="IPR050641">
    <property type="entry name" value="RIFMO-like"/>
</dbReference>
<dbReference type="GO" id="GO:0016709">
    <property type="term" value="F:oxidoreductase activity, acting on paired donors, with incorporation or reduction of molecular oxygen, NAD(P)H as one donor, and incorporation of one atom of oxygen"/>
    <property type="evidence" value="ECO:0007669"/>
    <property type="project" value="UniProtKB-ARBA"/>
</dbReference>
<evidence type="ECO:0000313" key="5">
    <source>
        <dbReference type="EMBL" id="KDN22135.1"/>
    </source>
</evidence>
<evidence type="ECO:0000256" key="2">
    <source>
        <dbReference type="ARBA" id="ARBA00022630"/>
    </source>
</evidence>
<organism evidence="5 6">
    <name type="scientific">Amycolatopsis rifamycinica</name>
    <dbReference type="NCBI Taxonomy" id="287986"/>
    <lineage>
        <taxon>Bacteria</taxon>
        <taxon>Bacillati</taxon>
        <taxon>Actinomycetota</taxon>
        <taxon>Actinomycetes</taxon>
        <taxon>Pseudonocardiales</taxon>
        <taxon>Pseudonocardiaceae</taxon>
        <taxon>Amycolatopsis</taxon>
    </lineage>
</organism>
<dbReference type="InterPro" id="IPR036188">
    <property type="entry name" value="FAD/NAD-bd_sf"/>
</dbReference>
<name>A0A066U4W9_9PSEU</name>
<evidence type="ECO:0000256" key="3">
    <source>
        <dbReference type="ARBA" id="ARBA00022827"/>
    </source>
</evidence>
<keyword evidence="2" id="KW-0285">Flavoprotein</keyword>
<gene>
    <name evidence="5" type="ORF">DV20_12195</name>
</gene>
<dbReference type="eggNOG" id="COG0654">
    <property type="taxonomic scope" value="Bacteria"/>
</dbReference>
<dbReference type="Gene3D" id="3.30.70.2450">
    <property type="match status" value="1"/>
</dbReference>
<dbReference type="Gene3D" id="3.50.50.60">
    <property type="entry name" value="FAD/NAD(P)-binding domain"/>
    <property type="match status" value="2"/>
</dbReference>
<dbReference type="Pfam" id="PF21274">
    <property type="entry name" value="Rng_hyd_C"/>
    <property type="match status" value="1"/>
</dbReference>
<keyword evidence="6" id="KW-1185">Reference proteome</keyword>
<dbReference type="EMBL" id="JMQI01000024">
    <property type="protein sequence ID" value="KDN22135.1"/>
    <property type="molecule type" value="Genomic_DNA"/>
</dbReference>
<dbReference type="RefSeq" id="WP_043779388.1">
    <property type="nucleotide sequence ID" value="NZ_JMQI01000024.1"/>
</dbReference>
<feature type="domain" description="FAD-binding" evidence="4">
    <location>
        <begin position="2"/>
        <end position="352"/>
    </location>
</feature>
<protein>
    <submittedName>
        <fullName evidence="5">FAD-dependent oxidoreductase</fullName>
    </submittedName>
</protein>
<dbReference type="GO" id="GO:0071949">
    <property type="term" value="F:FAD binding"/>
    <property type="evidence" value="ECO:0007669"/>
    <property type="project" value="InterPro"/>
</dbReference>
<evidence type="ECO:0000256" key="1">
    <source>
        <dbReference type="ARBA" id="ARBA00001974"/>
    </source>
</evidence>
<keyword evidence="3" id="KW-0274">FAD</keyword>
<dbReference type="PANTHER" id="PTHR43004">
    <property type="entry name" value="TRK SYSTEM POTASSIUM UPTAKE PROTEIN"/>
    <property type="match status" value="1"/>
</dbReference>
<dbReference type="Gene3D" id="3.40.30.120">
    <property type="match status" value="1"/>
</dbReference>
<reference evidence="5 6" key="1">
    <citation type="submission" date="2014-05" db="EMBL/GenBank/DDBJ databases">
        <title>Draft genome sequence of Amycolatopsis rifamycinica DSM 46095.</title>
        <authorList>
            <person name="Lal R."/>
            <person name="Saxena A."/>
            <person name="Kumari R."/>
            <person name="Mukherjee U."/>
            <person name="Singh P."/>
            <person name="Sangwan N."/>
            <person name="Mahato N.K."/>
        </authorList>
    </citation>
    <scope>NUCLEOTIDE SEQUENCE [LARGE SCALE GENOMIC DNA]</scope>
    <source>
        <strain evidence="5 6">DSM 46095</strain>
    </source>
</reference>
<dbReference type="Proteomes" id="UP000027345">
    <property type="component" value="Unassembled WGS sequence"/>
</dbReference>